<evidence type="ECO:0000256" key="2">
    <source>
        <dbReference type="ARBA" id="ARBA00022478"/>
    </source>
</evidence>
<evidence type="ECO:0000256" key="4">
    <source>
        <dbReference type="ARBA" id="ARBA00022695"/>
    </source>
</evidence>
<evidence type="ECO:0000313" key="13">
    <source>
        <dbReference type="Proteomes" id="UP000182719"/>
    </source>
</evidence>
<dbReference type="InterPro" id="IPR007046">
    <property type="entry name" value="RNA_pol_sigma_54_core-bd"/>
</dbReference>
<dbReference type="PROSITE" id="PS00717">
    <property type="entry name" value="SIGMA54_1"/>
    <property type="match status" value="1"/>
</dbReference>
<dbReference type="GO" id="GO:0003677">
    <property type="term" value="F:DNA binding"/>
    <property type="evidence" value="ECO:0007669"/>
    <property type="project" value="UniProtKB-KW"/>
</dbReference>
<evidence type="ECO:0000256" key="9">
    <source>
        <dbReference type="SAM" id="MobiDB-lite"/>
    </source>
</evidence>
<dbReference type="NCBIfam" id="TIGR02395">
    <property type="entry name" value="rpoN_sigma"/>
    <property type="match status" value="1"/>
</dbReference>
<dbReference type="Pfam" id="PF04963">
    <property type="entry name" value="Sigma54_CBD"/>
    <property type="match status" value="1"/>
</dbReference>
<keyword evidence="3" id="KW-0808">Transferase</keyword>
<evidence type="ECO:0000256" key="6">
    <source>
        <dbReference type="ARBA" id="ARBA00023082"/>
    </source>
</evidence>
<dbReference type="Gene3D" id="1.10.10.60">
    <property type="entry name" value="Homeodomain-like"/>
    <property type="match status" value="1"/>
</dbReference>
<dbReference type="GO" id="GO:0000428">
    <property type="term" value="C:DNA-directed RNA polymerase complex"/>
    <property type="evidence" value="ECO:0007669"/>
    <property type="project" value="UniProtKB-KW"/>
</dbReference>
<dbReference type="PROSITE" id="PS00718">
    <property type="entry name" value="SIGMA54_2"/>
    <property type="match status" value="1"/>
</dbReference>
<gene>
    <name evidence="12" type="ORF">SAMN05444354_13168</name>
</gene>
<dbReference type="GO" id="GO:0016779">
    <property type="term" value="F:nucleotidyltransferase activity"/>
    <property type="evidence" value="ECO:0007669"/>
    <property type="project" value="UniProtKB-KW"/>
</dbReference>
<dbReference type="InterPro" id="IPR007634">
    <property type="entry name" value="RNA_pol_sigma_54_DNA-bd"/>
</dbReference>
<organism evidence="12 13">
    <name type="scientific">Stigmatella aurantiaca</name>
    <dbReference type="NCBI Taxonomy" id="41"/>
    <lineage>
        <taxon>Bacteria</taxon>
        <taxon>Pseudomonadati</taxon>
        <taxon>Myxococcota</taxon>
        <taxon>Myxococcia</taxon>
        <taxon>Myxococcales</taxon>
        <taxon>Cystobacterineae</taxon>
        <taxon>Archangiaceae</taxon>
        <taxon>Stigmatella</taxon>
    </lineage>
</organism>
<keyword evidence="2" id="KW-0240">DNA-directed RNA polymerase</keyword>
<dbReference type="RefSeq" id="WP_075011057.1">
    <property type="nucleotide sequence ID" value="NZ_FOAP01000031.1"/>
</dbReference>
<sequence length="504" mass="57117">MGMELKQSLKLTQQLVMTPQLQQAIKLLQLSRMELLEQVREEMEQNPLLEQPEEQAPGDVSDKEPGEASLEAANMEVHQDRDATPVGDSTPEFKGDSDNPPEIDWEAYLNSYQFNEQSTASNRGNVATEDMPSFEANMVKKEDLVDHLQEQMGMLRLNEAERRVAMLIIGNLDDDGYLKLPDVEGDPLIRLTNEADVPMSVAERTLRRIQALEPKGCGARDLQECLLIQVQCLKDRHAPLLGMMIKRYMKYLESKNLPAIAKELKVPMEDVVAAAKLLPKLDPKPGRNFSGDDAPYITPDVFIYKMGEEYTVVLNDDGLSKLRISGAYRNALKNGAVSPGQAKEFIQDKLRSAQWLIRSIHQRQRTIFKVTESIVKFQRDFLDKGIAHLRPLILRDVAEDIGMHESTVSRVTTSKYVHTPQGIFELKYFFNSSIARVSGDDTASEAVKHHIKQLVSQENPREPYSDQKIVELLKAQGTEIARRTVAKYREVLGILPSSKRKRYF</sequence>
<feature type="domain" description="RNA polymerase sigma factor 54 DNA-binding" evidence="10">
    <location>
        <begin position="344"/>
        <end position="502"/>
    </location>
</feature>
<dbReference type="PRINTS" id="PR00045">
    <property type="entry name" value="SIGMA54FCT"/>
</dbReference>
<keyword evidence="13" id="KW-1185">Reference proteome</keyword>
<dbReference type="AlphaFoldDB" id="A0A1H8E136"/>
<dbReference type="EMBL" id="FOAP01000031">
    <property type="protein sequence ID" value="SEN13145.1"/>
    <property type="molecule type" value="Genomic_DNA"/>
</dbReference>
<evidence type="ECO:0000256" key="3">
    <source>
        <dbReference type="ARBA" id="ARBA00022679"/>
    </source>
</evidence>
<dbReference type="Gene3D" id="1.10.10.1330">
    <property type="entry name" value="RNA polymerase sigma-54 factor, core-binding domain"/>
    <property type="match status" value="1"/>
</dbReference>
<evidence type="ECO:0000256" key="7">
    <source>
        <dbReference type="ARBA" id="ARBA00023125"/>
    </source>
</evidence>
<dbReference type="Pfam" id="PF00309">
    <property type="entry name" value="Sigma54_AID"/>
    <property type="match status" value="1"/>
</dbReference>
<accession>A0A1H8E136</accession>
<dbReference type="PANTHER" id="PTHR32248">
    <property type="entry name" value="RNA POLYMERASE SIGMA-54 FACTOR"/>
    <property type="match status" value="1"/>
</dbReference>
<keyword evidence="5" id="KW-0805">Transcription regulation</keyword>
<evidence type="ECO:0000259" key="11">
    <source>
        <dbReference type="Pfam" id="PF04963"/>
    </source>
</evidence>
<dbReference type="Proteomes" id="UP000182719">
    <property type="component" value="Unassembled WGS sequence"/>
</dbReference>
<dbReference type="PROSITE" id="PS50044">
    <property type="entry name" value="SIGMA54_3"/>
    <property type="match status" value="1"/>
</dbReference>
<evidence type="ECO:0000313" key="12">
    <source>
        <dbReference type="EMBL" id="SEN13145.1"/>
    </source>
</evidence>
<dbReference type="InterPro" id="IPR038709">
    <property type="entry name" value="RpoN_core-bd_sf"/>
</dbReference>
<keyword evidence="7" id="KW-0238">DNA-binding</keyword>
<evidence type="ECO:0000256" key="1">
    <source>
        <dbReference type="ARBA" id="ARBA00008798"/>
    </source>
</evidence>
<feature type="region of interest" description="Disordered" evidence="9">
    <location>
        <begin position="42"/>
        <end position="100"/>
    </location>
</feature>
<dbReference type="PIRSF" id="PIRSF000774">
    <property type="entry name" value="RpoN"/>
    <property type="match status" value="1"/>
</dbReference>
<dbReference type="OrthoDB" id="9814402at2"/>
<evidence type="ECO:0000256" key="8">
    <source>
        <dbReference type="ARBA" id="ARBA00023163"/>
    </source>
</evidence>
<comment type="similarity">
    <text evidence="1">Belongs to the sigma-54 factor family.</text>
</comment>
<dbReference type="PANTHER" id="PTHR32248:SF4">
    <property type="entry name" value="RNA POLYMERASE SIGMA-54 FACTOR"/>
    <property type="match status" value="1"/>
</dbReference>
<keyword evidence="6" id="KW-0731">Sigma factor</keyword>
<protein>
    <submittedName>
        <fullName evidence="12">RNA polymerase, sigma 54 subunit, RpoN/SigL</fullName>
    </submittedName>
</protein>
<dbReference type="GO" id="GO:0006352">
    <property type="term" value="P:DNA-templated transcription initiation"/>
    <property type="evidence" value="ECO:0007669"/>
    <property type="project" value="InterPro"/>
</dbReference>
<dbReference type="GO" id="GO:0001216">
    <property type="term" value="F:DNA-binding transcription activator activity"/>
    <property type="evidence" value="ECO:0007669"/>
    <property type="project" value="InterPro"/>
</dbReference>
<name>A0A1H8E136_STIAU</name>
<reference evidence="13" key="1">
    <citation type="submission" date="2016-10" db="EMBL/GenBank/DDBJ databases">
        <authorList>
            <person name="Varghese N."/>
            <person name="Submissions S."/>
        </authorList>
    </citation>
    <scope>NUCLEOTIDE SEQUENCE [LARGE SCALE GENOMIC DNA]</scope>
    <source>
        <strain evidence="13">DSM 17044</strain>
    </source>
</reference>
<keyword evidence="8" id="KW-0804">Transcription</keyword>
<keyword evidence="4" id="KW-0548">Nucleotidyltransferase</keyword>
<proteinExistence type="inferred from homology"/>
<dbReference type="Pfam" id="PF04552">
    <property type="entry name" value="Sigma54_DBD"/>
    <property type="match status" value="1"/>
</dbReference>
<dbReference type="InterPro" id="IPR000394">
    <property type="entry name" value="RNA_pol_sigma_54"/>
</dbReference>
<dbReference type="GO" id="GO:0016987">
    <property type="term" value="F:sigma factor activity"/>
    <property type="evidence" value="ECO:0007669"/>
    <property type="project" value="UniProtKB-KW"/>
</dbReference>
<evidence type="ECO:0000259" key="10">
    <source>
        <dbReference type="Pfam" id="PF04552"/>
    </source>
</evidence>
<feature type="domain" description="RNA polymerase sigma factor 54 core-binding" evidence="11">
    <location>
        <begin position="134"/>
        <end position="328"/>
    </location>
</feature>
<evidence type="ECO:0000256" key="5">
    <source>
        <dbReference type="ARBA" id="ARBA00023015"/>
    </source>
</evidence>